<dbReference type="GO" id="GO:0005637">
    <property type="term" value="C:nuclear inner membrane"/>
    <property type="evidence" value="ECO:0007669"/>
    <property type="project" value="UniProtKB-SubCell"/>
</dbReference>
<dbReference type="AlphaFoldDB" id="G3W2J9"/>
<dbReference type="GO" id="GO:0030154">
    <property type="term" value="P:cell differentiation"/>
    <property type="evidence" value="ECO:0007669"/>
    <property type="project" value="UniProtKB-KW"/>
</dbReference>
<dbReference type="PANTHER" id="PTHR12911:SF44">
    <property type="entry name" value="SUN DOMAIN-CONTAINING PROTEIN 5"/>
    <property type="match status" value="1"/>
</dbReference>
<feature type="coiled-coil region" evidence="9">
    <location>
        <begin position="149"/>
        <end position="176"/>
    </location>
</feature>
<evidence type="ECO:0000256" key="5">
    <source>
        <dbReference type="ARBA" id="ARBA00022989"/>
    </source>
</evidence>
<name>G3W2J9_SARHA</name>
<evidence type="ECO:0000256" key="3">
    <source>
        <dbReference type="ARBA" id="ARBA00022782"/>
    </source>
</evidence>
<dbReference type="Gene3D" id="2.60.120.260">
    <property type="entry name" value="Galactose-binding domain-like"/>
    <property type="match status" value="1"/>
</dbReference>
<keyword evidence="7 11" id="KW-0472">Membrane</keyword>
<dbReference type="PANTHER" id="PTHR12911">
    <property type="entry name" value="SAD1/UNC-84-LIKE PROTEIN-RELATED"/>
    <property type="match status" value="1"/>
</dbReference>
<dbReference type="eggNOG" id="KOG2687">
    <property type="taxonomic scope" value="Eukaryota"/>
</dbReference>
<keyword evidence="8" id="KW-0539">Nucleus</keyword>
<keyword evidence="2 11" id="KW-0812">Transmembrane</keyword>
<evidence type="ECO:0000256" key="9">
    <source>
        <dbReference type="SAM" id="Coils"/>
    </source>
</evidence>
<dbReference type="GO" id="GO:0007283">
    <property type="term" value="P:spermatogenesis"/>
    <property type="evidence" value="ECO:0007669"/>
    <property type="project" value="UniProtKB-KW"/>
</dbReference>
<keyword evidence="14" id="KW-1185">Reference proteome</keyword>
<dbReference type="SUPFAM" id="SSF49785">
    <property type="entry name" value="Galactose-binding domain-like"/>
    <property type="match status" value="1"/>
</dbReference>
<dbReference type="GO" id="GO:0034993">
    <property type="term" value="C:meiotic nuclear membrane microtubule tethering complex"/>
    <property type="evidence" value="ECO:0007669"/>
    <property type="project" value="TreeGrafter"/>
</dbReference>
<dbReference type="CTD" id="140732"/>
<evidence type="ECO:0000256" key="11">
    <source>
        <dbReference type="SAM" id="Phobius"/>
    </source>
</evidence>
<dbReference type="Proteomes" id="UP000007648">
    <property type="component" value="Unassembled WGS sequence"/>
</dbReference>
<dbReference type="InterPro" id="IPR008979">
    <property type="entry name" value="Galactose-bd-like_sf"/>
</dbReference>
<proteinExistence type="predicted"/>
<dbReference type="GeneID" id="100935098"/>
<organism evidence="13 14">
    <name type="scientific">Sarcophilus harrisii</name>
    <name type="common">Tasmanian devil</name>
    <name type="synonym">Sarcophilus laniarius</name>
    <dbReference type="NCBI Taxonomy" id="9305"/>
    <lineage>
        <taxon>Eukaryota</taxon>
        <taxon>Metazoa</taxon>
        <taxon>Chordata</taxon>
        <taxon>Craniata</taxon>
        <taxon>Vertebrata</taxon>
        <taxon>Euteleostomi</taxon>
        <taxon>Mammalia</taxon>
        <taxon>Metatheria</taxon>
        <taxon>Dasyuromorphia</taxon>
        <taxon>Dasyuridae</taxon>
        <taxon>Sarcophilus</taxon>
    </lineage>
</organism>
<dbReference type="InterPro" id="IPR012919">
    <property type="entry name" value="SUN_dom"/>
</dbReference>
<reference evidence="13" key="3">
    <citation type="submission" date="2025-09" db="UniProtKB">
        <authorList>
            <consortium name="Ensembl"/>
        </authorList>
    </citation>
    <scope>IDENTIFICATION</scope>
</reference>
<reference evidence="13" key="2">
    <citation type="submission" date="2025-08" db="UniProtKB">
        <authorList>
            <consortium name="Ensembl"/>
        </authorList>
    </citation>
    <scope>IDENTIFICATION</scope>
</reference>
<dbReference type="Pfam" id="PF07738">
    <property type="entry name" value="Sad1_UNC"/>
    <property type="match status" value="1"/>
</dbReference>
<feature type="region of interest" description="Disordered" evidence="10">
    <location>
        <begin position="1"/>
        <end position="75"/>
    </location>
</feature>
<feature type="compositionally biased region" description="Polar residues" evidence="10">
    <location>
        <begin position="39"/>
        <end position="52"/>
    </location>
</feature>
<evidence type="ECO:0000256" key="8">
    <source>
        <dbReference type="ARBA" id="ARBA00023242"/>
    </source>
</evidence>
<protein>
    <submittedName>
        <fullName evidence="13">Sad1 and UNC84 domain containing 5</fullName>
    </submittedName>
</protein>
<dbReference type="InterPro" id="IPR045119">
    <property type="entry name" value="SUN1-5"/>
</dbReference>
<evidence type="ECO:0000256" key="6">
    <source>
        <dbReference type="ARBA" id="ARBA00023054"/>
    </source>
</evidence>
<evidence type="ECO:0000259" key="12">
    <source>
        <dbReference type="PROSITE" id="PS51469"/>
    </source>
</evidence>
<dbReference type="FunFam" id="2.60.120.260:FF:000032">
    <property type="entry name" value="Sperm associated antigen 4 (Predicted)"/>
    <property type="match status" value="1"/>
</dbReference>
<dbReference type="Ensembl" id="ENSSHAT00000009739.2">
    <property type="protein sequence ID" value="ENSSHAP00000009654.2"/>
    <property type="gene ID" value="ENSSHAG00000008355.2"/>
</dbReference>
<evidence type="ECO:0000256" key="1">
    <source>
        <dbReference type="ARBA" id="ARBA00004540"/>
    </source>
</evidence>
<evidence type="ECO:0000256" key="7">
    <source>
        <dbReference type="ARBA" id="ARBA00023136"/>
    </source>
</evidence>
<evidence type="ECO:0000256" key="2">
    <source>
        <dbReference type="ARBA" id="ARBA00022692"/>
    </source>
</evidence>
<feature type="compositionally biased region" description="Basic and acidic residues" evidence="10">
    <location>
        <begin position="14"/>
        <end position="24"/>
    </location>
</feature>
<sequence>MRRNQRGHSIDCSNRTENESDRDPTPTPLTRSRRPSSRNQTLTVSDEGSMNESPEDSYLITRTSEQSTSEEDSPQIVTAIIPSSCRNLLSSLSTKNLLHKLVEKLSVVFFCVFAFWCIIIYLPTKLDTGRINMKTSGEIKTSISSLTELRLYQEKVRKHAEEIQALHNLMKQISAKIQEVKVMSNEDLVAQNIMKKIQGDYIEKPDFALKSIGGTIDFEHTSATYSCDKARSYWSWLRLWNYAHPPDVILEPNVTPGNCWAFRGDRGQVVIRLARKIFLTNITIQHIPKTISLSGNLDTAPKDFVVYGISDQSREETFLGAFMFQPENAIQMFPLQNTLSRPFNCIKLKILTNWGNPHFTCIYRVRAHGTVTPSASDY</sequence>
<keyword evidence="3" id="KW-0221">Differentiation</keyword>
<evidence type="ECO:0000256" key="4">
    <source>
        <dbReference type="ARBA" id="ARBA00022871"/>
    </source>
</evidence>
<evidence type="ECO:0000256" key="10">
    <source>
        <dbReference type="SAM" id="MobiDB-lite"/>
    </source>
</evidence>
<dbReference type="PROSITE" id="PS51469">
    <property type="entry name" value="SUN"/>
    <property type="match status" value="1"/>
</dbReference>
<evidence type="ECO:0000313" key="14">
    <source>
        <dbReference type="Proteomes" id="UP000007648"/>
    </source>
</evidence>
<reference evidence="13 14" key="1">
    <citation type="journal article" date="2011" name="Proc. Natl. Acad. Sci. U.S.A.">
        <title>Genetic diversity and population structure of the endangered marsupial Sarcophilus harrisii (Tasmanian devil).</title>
        <authorList>
            <person name="Miller W."/>
            <person name="Hayes V.M."/>
            <person name="Ratan A."/>
            <person name="Petersen D.C."/>
            <person name="Wittekindt N.E."/>
            <person name="Miller J."/>
            <person name="Walenz B."/>
            <person name="Knight J."/>
            <person name="Qi J."/>
            <person name="Zhao F."/>
            <person name="Wang Q."/>
            <person name="Bedoya-Reina O.C."/>
            <person name="Katiyar N."/>
            <person name="Tomsho L.P."/>
            <person name="Kasson L.M."/>
            <person name="Hardie R.A."/>
            <person name="Woodbridge P."/>
            <person name="Tindall E.A."/>
            <person name="Bertelsen M.F."/>
            <person name="Dixon D."/>
            <person name="Pyecroft S."/>
            <person name="Helgen K.M."/>
            <person name="Lesk A.M."/>
            <person name="Pringle T.H."/>
            <person name="Patterson N."/>
            <person name="Zhang Y."/>
            <person name="Kreiss A."/>
            <person name="Woods G.M."/>
            <person name="Jones M.E."/>
            <person name="Schuster S.C."/>
        </authorList>
    </citation>
    <scope>NUCLEOTIDE SEQUENCE [LARGE SCALE GENOMIC DNA]</scope>
</reference>
<feature type="domain" description="SUN" evidence="12">
    <location>
        <begin position="213"/>
        <end position="372"/>
    </location>
</feature>
<gene>
    <name evidence="13" type="primary">SUN5</name>
</gene>
<comment type="subcellular location">
    <subcellularLocation>
        <location evidence="1">Nucleus inner membrane</location>
    </subcellularLocation>
</comment>
<accession>G3W2J9</accession>
<dbReference type="RefSeq" id="XP_031809948.1">
    <property type="nucleotide sequence ID" value="XM_031954088.1"/>
</dbReference>
<evidence type="ECO:0000313" key="13">
    <source>
        <dbReference type="Ensembl" id="ENSSHAP00000009654.2"/>
    </source>
</evidence>
<keyword evidence="5 11" id="KW-1133">Transmembrane helix</keyword>
<feature type="transmembrane region" description="Helical" evidence="11">
    <location>
        <begin position="105"/>
        <end position="124"/>
    </location>
</feature>
<dbReference type="GO" id="GO:0043495">
    <property type="term" value="F:protein-membrane adaptor activity"/>
    <property type="evidence" value="ECO:0007669"/>
    <property type="project" value="TreeGrafter"/>
</dbReference>
<dbReference type="GeneTree" id="ENSGT00940000155225"/>
<keyword evidence="6 9" id="KW-0175">Coiled coil</keyword>
<keyword evidence="4" id="KW-0744">Spermatogenesis</keyword>
<dbReference type="STRING" id="9305.ENSSHAP00000009654"/>